<accession>A0A917TM84</accession>
<reference evidence="1" key="1">
    <citation type="journal article" date="2014" name="Int. J. Syst. Evol. Microbiol.">
        <title>Complete genome sequence of Corynebacterium casei LMG S-19264T (=DSM 44701T), isolated from a smear-ripened cheese.</title>
        <authorList>
            <consortium name="US DOE Joint Genome Institute (JGI-PGF)"/>
            <person name="Walter F."/>
            <person name="Albersmeier A."/>
            <person name="Kalinowski J."/>
            <person name="Ruckert C."/>
        </authorList>
    </citation>
    <scope>NUCLEOTIDE SEQUENCE</scope>
    <source>
        <strain evidence="1">CGMCC 4.7312</strain>
    </source>
</reference>
<name>A0A917TM84_9ACTN</name>
<protein>
    <submittedName>
        <fullName evidence="1">Uncharacterized protein</fullName>
    </submittedName>
</protein>
<keyword evidence="2" id="KW-1185">Reference proteome</keyword>
<sequence>MSNAVLSVPGDAITYRAGRATITLQYVRAGAYTVTVYQGTLRVEDNCGSYPTEGEARLIARGYAHMYKAEADTTPVTLADLAKQGTHRQVRPTMAGAHLAPLSGPQQRALDSHTDGVVFVGDGITAATLRSLDRKGYGKVAFEGRRKRVVSLVLNGRGLAAVSKAVA</sequence>
<comment type="caution">
    <text evidence="1">The sequence shown here is derived from an EMBL/GenBank/DDBJ whole genome shotgun (WGS) entry which is preliminary data.</text>
</comment>
<dbReference type="AlphaFoldDB" id="A0A917TM84"/>
<gene>
    <name evidence="1" type="ORF">GCM10011608_10700</name>
</gene>
<dbReference type="Proteomes" id="UP000608890">
    <property type="component" value="Unassembled WGS sequence"/>
</dbReference>
<organism evidence="1 2">
    <name type="scientific">Micromonospora sonchi</name>
    <dbReference type="NCBI Taxonomy" id="1763543"/>
    <lineage>
        <taxon>Bacteria</taxon>
        <taxon>Bacillati</taxon>
        <taxon>Actinomycetota</taxon>
        <taxon>Actinomycetes</taxon>
        <taxon>Micromonosporales</taxon>
        <taxon>Micromonosporaceae</taxon>
        <taxon>Micromonospora</taxon>
    </lineage>
</organism>
<dbReference type="RefSeq" id="WP_189041110.1">
    <property type="nucleotide sequence ID" value="NZ_BMNB01000003.1"/>
</dbReference>
<reference evidence="1" key="2">
    <citation type="submission" date="2020-09" db="EMBL/GenBank/DDBJ databases">
        <authorList>
            <person name="Sun Q."/>
            <person name="Zhou Y."/>
        </authorList>
    </citation>
    <scope>NUCLEOTIDE SEQUENCE</scope>
    <source>
        <strain evidence="1">CGMCC 4.7312</strain>
    </source>
</reference>
<proteinExistence type="predicted"/>
<evidence type="ECO:0000313" key="1">
    <source>
        <dbReference type="EMBL" id="GGM27745.1"/>
    </source>
</evidence>
<evidence type="ECO:0000313" key="2">
    <source>
        <dbReference type="Proteomes" id="UP000608890"/>
    </source>
</evidence>
<dbReference type="EMBL" id="BMNB01000003">
    <property type="protein sequence ID" value="GGM27745.1"/>
    <property type="molecule type" value="Genomic_DNA"/>
</dbReference>